<gene>
    <name evidence="2" type="ORF">AO498_14175</name>
</gene>
<keyword evidence="3" id="KW-1185">Reference proteome</keyword>
<dbReference type="OrthoDB" id="840364at2"/>
<organism evidence="2 3">
    <name type="scientific">Algoriphagus sanaruensis</name>
    <dbReference type="NCBI Taxonomy" id="1727163"/>
    <lineage>
        <taxon>Bacteria</taxon>
        <taxon>Pseudomonadati</taxon>
        <taxon>Bacteroidota</taxon>
        <taxon>Cytophagia</taxon>
        <taxon>Cytophagales</taxon>
        <taxon>Cyclobacteriaceae</taxon>
        <taxon>Algoriphagus</taxon>
    </lineage>
</organism>
<feature type="transmembrane region" description="Helical" evidence="1">
    <location>
        <begin position="45"/>
        <end position="65"/>
    </location>
</feature>
<reference evidence="2 3" key="2">
    <citation type="journal article" date="2016" name="Genome Announc.">
        <title>Complete Genome Sequence of Algoriphagus sp. Strain M8-2, Isolated from a Brackish Lake.</title>
        <authorList>
            <person name="Muraguchi Y."/>
            <person name="Kushimoto K."/>
            <person name="Ohtsubo Y."/>
            <person name="Suzuki T."/>
            <person name="Dohra H."/>
            <person name="Kimbara K."/>
            <person name="Shintani M."/>
        </authorList>
    </citation>
    <scope>NUCLEOTIDE SEQUENCE [LARGE SCALE GENOMIC DNA]</scope>
    <source>
        <strain evidence="2 3">M8-2</strain>
    </source>
</reference>
<dbReference type="PATRIC" id="fig|1727163.4.peg.2975"/>
<evidence type="ECO:0000313" key="2">
    <source>
        <dbReference type="EMBL" id="AMQ57593.1"/>
    </source>
</evidence>
<proteinExistence type="predicted"/>
<feature type="transmembrane region" description="Helical" evidence="1">
    <location>
        <begin position="85"/>
        <end position="109"/>
    </location>
</feature>
<name>A0A142ER38_9BACT</name>
<keyword evidence="1" id="KW-0472">Membrane</keyword>
<accession>A0A142ER38</accession>
<protein>
    <submittedName>
        <fullName evidence="2">Uncharacterized protein</fullName>
    </submittedName>
</protein>
<evidence type="ECO:0000313" key="3">
    <source>
        <dbReference type="Proteomes" id="UP000073816"/>
    </source>
</evidence>
<dbReference type="KEGG" id="alm:AO498_14175"/>
<sequence length="123" mass="13023">MKFILLVLLTALWVLFLNPIIPYWGVMIGIALLSSVMAIKPFSGFLGGGLGMGLAWLGQSVYIGIVTGSSLPDKMAGIMELGSGMTLVAITATLGLLLGGFSGWSGALFRKLIQQKETNIYRG</sequence>
<dbReference type="STRING" id="1727163.AO498_14175"/>
<evidence type="ECO:0000256" key="1">
    <source>
        <dbReference type="SAM" id="Phobius"/>
    </source>
</evidence>
<feature type="transmembrane region" description="Helical" evidence="1">
    <location>
        <begin position="6"/>
        <end position="33"/>
    </location>
</feature>
<dbReference type="Proteomes" id="UP000073816">
    <property type="component" value="Chromosome"/>
</dbReference>
<dbReference type="AlphaFoldDB" id="A0A142ER38"/>
<keyword evidence="1" id="KW-0812">Transmembrane</keyword>
<keyword evidence="1" id="KW-1133">Transmembrane helix</keyword>
<reference evidence="3" key="1">
    <citation type="submission" date="2015-09" db="EMBL/GenBank/DDBJ databases">
        <title>Complete sequence of Algoriphagus sp. M8-2.</title>
        <authorList>
            <person name="Shintani M."/>
        </authorList>
    </citation>
    <scope>NUCLEOTIDE SEQUENCE [LARGE SCALE GENOMIC DNA]</scope>
    <source>
        <strain evidence="3">M8-2</strain>
    </source>
</reference>
<dbReference type="EMBL" id="CP012836">
    <property type="protein sequence ID" value="AMQ57593.1"/>
    <property type="molecule type" value="Genomic_DNA"/>
</dbReference>
<dbReference type="RefSeq" id="WP_067549050.1">
    <property type="nucleotide sequence ID" value="NZ_CP012836.1"/>
</dbReference>